<organism evidence="1 2">
    <name type="scientific">Brockia lithotrophica</name>
    <dbReference type="NCBI Taxonomy" id="933949"/>
    <lineage>
        <taxon>Bacteria</taxon>
        <taxon>Bacillati</taxon>
        <taxon>Bacillota</taxon>
        <taxon>Bacilli</taxon>
        <taxon>Bacillales</taxon>
        <taxon>Bacillales Family X. Incertae Sedis</taxon>
        <taxon>Brockia</taxon>
    </lineage>
</organism>
<accession>A0A660L645</accession>
<sequence length="98" mass="10903">MWWETLPGSLHSSLLPPEVVWAGFAEMTASEEVELTDGVRFLRIRPKETGKWEVVSLRSPWAEDYTHPAFSPGAVWEDVPYVRGSRRGSSSTGGAPMV</sequence>
<evidence type="ECO:0000313" key="1">
    <source>
        <dbReference type="EMBL" id="RKQ88369.1"/>
    </source>
</evidence>
<name>A0A660L645_9BACL</name>
<keyword evidence="2" id="KW-1185">Reference proteome</keyword>
<protein>
    <submittedName>
        <fullName evidence="1">Uncharacterized protein</fullName>
    </submittedName>
</protein>
<gene>
    <name evidence="1" type="ORF">C7438_0002</name>
</gene>
<reference evidence="1 2" key="1">
    <citation type="submission" date="2018-10" db="EMBL/GenBank/DDBJ databases">
        <title>Genomic Encyclopedia of Type Strains, Phase IV (KMG-IV): sequencing the most valuable type-strain genomes for metagenomic binning, comparative biology and taxonomic classification.</title>
        <authorList>
            <person name="Goeker M."/>
        </authorList>
    </citation>
    <scope>NUCLEOTIDE SEQUENCE [LARGE SCALE GENOMIC DNA]</scope>
    <source>
        <strain evidence="1 2">DSM 22653</strain>
    </source>
</reference>
<dbReference type="RefSeq" id="WP_121443325.1">
    <property type="nucleotide sequence ID" value="NZ_RBIJ01000001.1"/>
</dbReference>
<evidence type="ECO:0000313" key="2">
    <source>
        <dbReference type="Proteomes" id="UP000267019"/>
    </source>
</evidence>
<comment type="caution">
    <text evidence="1">The sequence shown here is derived from an EMBL/GenBank/DDBJ whole genome shotgun (WGS) entry which is preliminary data.</text>
</comment>
<proteinExistence type="predicted"/>
<dbReference type="OrthoDB" id="1683573at2"/>
<dbReference type="EMBL" id="RBIJ01000001">
    <property type="protein sequence ID" value="RKQ88369.1"/>
    <property type="molecule type" value="Genomic_DNA"/>
</dbReference>
<dbReference type="Proteomes" id="UP000267019">
    <property type="component" value="Unassembled WGS sequence"/>
</dbReference>
<dbReference type="AlphaFoldDB" id="A0A660L645"/>